<dbReference type="Proteomes" id="UP000014184">
    <property type="component" value="Unassembled WGS sequence"/>
</dbReference>
<dbReference type="NCBIfam" id="NF038402">
    <property type="entry name" value="TroA_like"/>
    <property type="match status" value="1"/>
</dbReference>
<dbReference type="RefSeq" id="WP_011293233.1">
    <property type="nucleotide sequence ID" value="NZ_AOSG01000085.1"/>
</dbReference>
<dbReference type="InterPro" id="IPR054828">
    <property type="entry name" value="Vit_B12_bind_prot"/>
</dbReference>
<keyword evidence="3" id="KW-1185">Reference proteome</keyword>
<dbReference type="Gene3D" id="3.40.50.1980">
    <property type="entry name" value="Nitrogenase molybdenum iron protein domain"/>
    <property type="match status" value="2"/>
</dbReference>
<evidence type="ECO:0000256" key="1">
    <source>
        <dbReference type="ARBA" id="ARBA00008814"/>
    </source>
</evidence>
<dbReference type="PANTHER" id="PTHR30535">
    <property type="entry name" value="VITAMIN B12-BINDING PROTEIN"/>
    <property type="match status" value="1"/>
</dbReference>
<proteinExistence type="inferred from homology"/>
<accession>A0A9P2T759</accession>
<evidence type="ECO:0008006" key="4">
    <source>
        <dbReference type="Google" id="ProtNLM"/>
    </source>
</evidence>
<gene>
    <name evidence="2" type="ORF">TM51_14441</name>
</gene>
<dbReference type="PANTHER" id="PTHR30535:SF35">
    <property type="entry name" value="PERIPLASMIC BINDING PROTEIN"/>
    <property type="match status" value="1"/>
</dbReference>
<reference evidence="2 3" key="1">
    <citation type="journal article" date="2013" name="Genome Announc.">
        <title>Draft Genome Sequence of the Lignocellulose Decomposer Thermobifida fusca Strain TM51.</title>
        <authorList>
            <person name="Toth A."/>
            <person name="Barna T."/>
            <person name="Nagy I."/>
            <person name="Horvath B."/>
            <person name="Nagy I."/>
            <person name="Tancsics A."/>
            <person name="Kriszt B."/>
            <person name="Baka E."/>
            <person name="Fekete C."/>
            <person name="Kukolya J."/>
        </authorList>
    </citation>
    <scope>NUCLEOTIDE SEQUENCE [LARGE SCALE GENOMIC DNA]</scope>
    <source>
        <strain evidence="2 3">TM51</strain>
    </source>
</reference>
<dbReference type="CDD" id="cd01144">
    <property type="entry name" value="BtuF"/>
    <property type="match status" value="1"/>
</dbReference>
<comment type="similarity">
    <text evidence="1">Belongs to the bacterial solute-binding protein 8 family.</text>
</comment>
<evidence type="ECO:0000313" key="2">
    <source>
        <dbReference type="EMBL" id="EOR70091.1"/>
    </source>
</evidence>
<sequence>MAYDDMGFPVSVSGPARRVVSLVPSLTEAIAHTRREALVGATDWCTHPAGLDVARVRGTKNPDRAAIAALRPDLVIANKEENRELDVRMLRAAGIPVWVTVIQTVPQALDSLTRLFTEALCWPLPDWLVEARRLWSHPLPPVRARVAIPVWRDPWMVVGSATFTGDLARRLGLANVFADHPERYPKVALADIDRDDVDLVVLPDEPYAFTPQDGPEAFRCAPTVLVSGRLLTWYGPSLLHAKEGLAALVQ</sequence>
<evidence type="ECO:0000313" key="3">
    <source>
        <dbReference type="Proteomes" id="UP000014184"/>
    </source>
</evidence>
<comment type="caution">
    <text evidence="2">The sequence shown here is derived from an EMBL/GenBank/DDBJ whole genome shotgun (WGS) entry which is preliminary data.</text>
</comment>
<dbReference type="EMBL" id="AOSG01000085">
    <property type="protein sequence ID" value="EOR70091.1"/>
    <property type="molecule type" value="Genomic_DNA"/>
</dbReference>
<dbReference type="AlphaFoldDB" id="A0A9P2T759"/>
<dbReference type="InterPro" id="IPR050902">
    <property type="entry name" value="ABC_Transporter_SBP"/>
</dbReference>
<organism evidence="2 3">
    <name type="scientific">Thermobifida fusca TM51</name>
    <dbReference type="NCBI Taxonomy" id="1169414"/>
    <lineage>
        <taxon>Bacteria</taxon>
        <taxon>Bacillati</taxon>
        <taxon>Actinomycetota</taxon>
        <taxon>Actinomycetes</taxon>
        <taxon>Streptosporangiales</taxon>
        <taxon>Nocardiopsidaceae</taxon>
        <taxon>Thermobifida</taxon>
    </lineage>
</organism>
<dbReference type="SUPFAM" id="SSF53807">
    <property type="entry name" value="Helical backbone' metal receptor"/>
    <property type="match status" value="1"/>
</dbReference>
<protein>
    <recommendedName>
        <fullName evidence="4">Cobalamin-binding protein</fullName>
    </recommendedName>
</protein>
<name>A0A9P2T759_THEFU</name>